<keyword evidence="1" id="KW-0472">Membrane</keyword>
<keyword evidence="1" id="KW-0812">Transmembrane</keyword>
<feature type="transmembrane region" description="Helical" evidence="1">
    <location>
        <begin position="73"/>
        <end position="94"/>
    </location>
</feature>
<dbReference type="Proteomes" id="UP000278006">
    <property type="component" value="Unassembled WGS sequence"/>
</dbReference>
<evidence type="ECO:0000256" key="1">
    <source>
        <dbReference type="SAM" id="Phobius"/>
    </source>
</evidence>
<dbReference type="PANTHER" id="PTHR36974:SF1">
    <property type="entry name" value="DOXX FAMILY MEMBRANE PROTEIN"/>
    <property type="match status" value="1"/>
</dbReference>
<evidence type="ECO:0000313" key="3">
    <source>
        <dbReference type="Proteomes" id="UP000278006"/>
    </source>
</evidence>
<name>A0A3M6QTV4_9BURK</name>
<feature type="transmembrane region" description="Helical" evidence="1">
    <location>
        <begin position="106"/>
        <end position="127"/>
    </location>
</feature>
<reference evidence="2 3" key="1">
    <citation type="submission" date="2018-10" db="EMBL/GenBank/DDBJ databases">
        <title>Draft genome of Cortibacter populi DSM10536.</title>
        <authorList>
            <person name="Bernier A.-M."/>
            <person name="Bernard K."/>
        </authorList>
    </citation>
    <scope>NUCLEOTIDE SEQUENCE [LARGE SCALE GENOMIC DNA]</scope>
    <source>
        <strain evidence="2 3">DSM 105136</strain>
    </source>
</reference>
<gene>
    <name evidence="2" type="ORF">D8I35_07965</name>
</gene>
<proteinExistence type="predicted"/>
<accession>A0A3M6QTV4</accession>
<protein>
    <recommendedName>
        <fullName evidence="4">DoxX family membrane protein</fullName>
    </recommendedName>
</protein>
<comment type="caution">
    <text evidence="2">The sequence shown here is derived from an EMBL/GenBank/DDBJ whole genome shotgun (WGS) entry which is preliminary data.</text>
</comment>
<keyword evidence="1" id="KW-1133">Transmembrane helix</keyword>
<organism evidence="2 3">
    <name type="scientific">Corticibacter populi</name>
    <dbReference type="NCBI Taxonomy" id="1550736"/>
    <lineage>
        <taxon>Bacteria</taxon>
        <taxon>Pseudomonadati</taxon>
        <taxon>Pseudomonadota</taxon>
        <taxon>Betaproteobacteria</taxon>
        <taxon>Burkholderiales</taxon>
        <taxon>Comamonadaceae</taxon>
        <taxon>Corticibacter</taxon>
    </lineage>
</organism>
<feature type="transmembrane region" description="Helical" evidence="1">
    <location>
        <begin position="147"/>
        <end position="164"/>
    </location>
</feature>
<dbReference type="EMBL" id="RDQO01000002">
    <property type="protein sequence ID" value="RMX06457.1"/>
    <property type="molecule type" value="Genomic_DNA"/>
</dbReference>
<dbReference type="AlphaFoldDB" id="A0A3M6QTV4"/>
<dbReference type="PANTHER" id="PTHR36974">
    <property type="entry name" value="MEMBRANE PROTEIN-RELATED"/>
    <property type="match status" value="1"/>
</dbReference>
<sequence length="170" mass="18605">MALLAALAWCADRLYAALTRGSGPRGRRLDLRDAMRWGAGLAFLLTGTDHFLHDQTRYLPMIPEFFSAAALPLVWLTGAAEMAGAIGLLLPLRWNRALGWPAMRQTAGACLGVLLCFLVIANIHVAVQGSSVQGLPFGIWYFWLRPLFQPLIIAWVLFAAGILLPRQPGP</sequence>
<evidence type="ECO:0008006" key="4">
    <source>
        <dbReference type="Google" id="ProtNLM"/>
    </source>
</evidence>
<keyword evidence="3" id="KW-1185">Reference proteome</keyword>
<evidence type="ECO:0000313" key="2">
    <source>
        <dbReference type="EMBL" id="RMX06457.1"/>
    </source>
</evidence>